<gene>
    <name evidence="1" type="ORF">PMEA_00014642</name>
</gene>
<proteinExistence type="predicted"/>
<protein>
    <submittedName>
        <fullName evidence="1">Uncharacterized protein</fullName>
    </submittedName>
</protein>
<comment type="caution">
    <text evidence="1">The sequence shown here is derived from an EMBL/GenBank/DDBJ whole genome shotgun (WGS) entry which is preliminary data.</text>
</comment>
<reference evidence="1 2" key="1">
    <citation type="submission" date="2022-05" db="EMBL/GenBank/DDBJ databases">
        <authorList>
            <consortium name="Genoscope - CEA"/>
            <person name="William W."/>
        </authorList>
    </citation>
    <scope>NUCLEOTIDE SEQUENCE [LARGE SCALE GENOMIC DNA]</scope>
</reference>
<evidence type="ECO:0000313" key="1">
    <source>
        <dbReference type="EMBL" id="CAH3132305.1"/>
    </source>
</evidence>
<name>A0AAU9X0F4_9CNID</name>
<accession>A0AAU9X0F4</accession>
<dbReference type="EMBL" id="CALNXJ010000026">
    <property type="protein sequence ID" value="CAH3132305.1"/>
    <property type="molecule type" value="Genomic_DNA"/>
</dbReference>
<evidence type="ECO:0000313" key="2">
    <source>
        <dbReference type="Proteomes" id="UP001159428"/>
    </source>
</evidence>
<organism evidence="1 2">
    <name type="scientific">Pocillopora meandrina</name>
    <dbReference type="NCBI Taxonomy" id="46732"/>
    <lineage>
        <taxon>Eukaryota</taxon>
        <taxon>Metazoa</taxon>
        <taxon>Cnidaria</taxon>
        <taxon>Anthozoa</taxon>
        <taxon>Hexacorallia</taxon>
        <taxon>Scleractinia</taxon>
        <taxon>Astrocoeniina</taxon>
        <taxon>Pocilloporidae</taxon>
        <taxon>Pocillopora</taxon>
    </lineage>
</organism>
<sequence>MFKLVQNEIWIPLKIWLCTALHKDEKVVLLHEDMQLWVLDTDIMCSDLVKFSCSESLSHPIRIDPTFNMVTQVVYKQLFLRTKRYGQNPVFLVPTMLHHKKNFDTYKVLA</sequence>
<dbReference type="AlphaFoldDB" id="A0AAU9X0F4"/>
<dbReference type="Proteomes" id="UP001159428">
    <property type="component" value="Unassembled WGS sequence"/>
</dbReference>
<keyword evidence="2" id="KW-1185">Reference proteome</keyword>